<keyword evidence="5 7" id="KW-0472">Membrane</keyword>
<evidence type="ECO:0000256" key="7">
    <source>
        <dbReference type="SAM" id="Phobius"/>
    </source>
</evidence>
<feature type="transmembrane region" description="Helical" evidence="7">
    <location>
        <begin position="528"/>
        <end position="549"/>
    </location>
</feature>
<comment type="similarity">
    <text evidence="2">Belongs to the CLPTM1 family.</text>
</comment>
<dbReference type="PANTHER" id="PTHR21347:SF0">
    <property type="entry name" value="LIPID SCRAMBLASE CLPTM1L"/>
    <property type="match status" value="1"/>
</dbReference>
<proteinExistence type="inferred from homology"/>
<keyword evidence="3 7" id="KW-0812">Transmembrane</keyword>
<evidence type="ECO:0000313" key="8">
    <source>
        <dbReference type="EMBL" id="CAD9229308.1"/>
    </source>
</evidence>
<name>A0A7S1T9J7_9RHOD</name>
<evidence type="ECO:0000256" key="6">
    <source>
        <dbReference type="SAM" id="MobiDB-lite"/>
    </source>
</evidence>
<evidence type="ECO:0000256" key="5">
    <source>
        <dbReference type="ARBA" id="ARBA00023136"/>
    </source>
</evidence>
<reference evidence="8" key="1">
    <citation type="submission" date="2021-01" db="EMBL/GenBank/DDBJ databases">
        <authorList>
            <person name="Corre E."/>
            <person name="Pelletier E."/>
            <person name="Niang G."/>
            <person name="Scheremetjew M."/>
            <person name="Finn R."/>
            <person name="Kale V."/>
            <person name="Holt S."/>
            <person name="Cochrane G."/>
            <person name="Meng A."/>
            <person name="Brown T."/>
            <person name="Cohen L."/>
        </authorList>
    </citation>
    <scope>NUCLEOTIDE SEQUENCE</scope>
    <source>
        <strain evidence="8">SAG 36.94</strain>
    </source>
</reference>
<dbReference type="GO" id="GO:0012505">
    <property type="term" value="C:endomembrane system"/>
    <property type="evidence" value="ECO:0007669"/>
    <property type="project" value="TreeGrafter"/>
</dbReference>
<dbReference type="AlphaFoldDB" id="A0A7S1T9J7"/>
<sequence>MDRIVADRDRPREESRGSAFSSALLQSGVLVVAVWTIMASRGLDDLKAPVGSVQGSTRGDEGDPASSPVNTPVVGERLKSVIRGSGLGSFLDSIEPTIVTTSSGKVVDQKTFLANAWSDQQPFVLELYTSESVRNLARKDALAGHHQAQRIWRETNLKLHFTADSMAHYRIKDADAQTRAFSGRIQLPESVSSGNGTLYIHAYLVNPDVEDEDVPEHLLLEAHDSLVMWRYEKVEKQARSLLSSHVNETTGDESEHSASERRYVQLWKPSIYLYLLPDLNNIRLQDIPKQLHPFYRVTEDLKRYLPPVYFSDFWLLREKMVEINDTVLQAPLTVTFRPTSKTRMSAMIVIQQSFDSQTSVGLQSAEEVEDLKRTLIDNPTLMIVTAIVSLLHTIFEMLAFASDIKHWRNIKSMEGISVRSMFLKIGMEVVIFLYLIDNETSFMVLLGSGFGILIEVWKLRKAVRPKNFGKKKLLGFIPFFELEETESYAKSVTKEYDEVAMRYLSYVLYPLVAAYSLYSLLTGTHKSWYSWIISSLVGAVYAFGFIMMFPQIFINYKLKSVAHLPMKAFMFKALNTVIDDLFSFIIKMPLMHRLACFRDDIVFVIFLYQRWIYPVDKTRVNEFGQSFVIPSSEDTTTIGTPSAVRQAEGDEVTSSTTVSSVPPKDATSKKDD</sequence>
<comment type="subcellular location">
    <subcellularLocation>
        <location evidence="1">Membrane</location>
        <topology evidence="1">Multi-pass membrane protein</topology>
    </subcellularLocation>
</comment>
<feature type="region of interest" description="Disordered" evidence="6">
    <location>
        <begin position="48"/>
        <end position="72"/>
    </location>
</feature>
<protein>
    <submittedName>
        <fullName evidence="8">Uncharacterized protein</fullName>
    </submittedName>
</protein>
<feature type="transmembrane region" description="Helical" evidence="7">
    <location>
        <begin position="442"/>
        <end position="459"/>
    </location>
</feature>
<gene>
    <name evidence="8" type="ORF">CCAE0312_LOCUS1985</name>
</gene>
<evidence type="ECO:0000256" key="1">
    <source>
        <dbReference type="ARBA" id="ARBA00004141"/>
    </source>
</evidence>
<feature type="transmembrane region" description="Helical" evidence="7">
    <location>
        <begin position="416"/>
        <end position="436"/>
    </location>
</feature>
<feature type="transmembrane region" description="Helical" evidence="7">
    <location>
        <begin position="503"/>
        <end position="522"/>
    </location>
</feature>
<evidence type="ECO:0000256" key="4">
    <source>
        <dbReference type="ARBA" id="ARBA00022989"/>
    </source>
</evidence>
<evidence type="ECO:0000256" key="2">
    <source>
        <dbReference type="ARBA" id="ARBA00009310"/>
    </source>
</evidence>
<dbReference type="EMBL" id="HBGH01003637">
    <property type="protein sequence ID" value="CAD9229308.1"/>
    <property type="molecule type" value="Transcribed_RNA"/>
</dbReference>
<feature type="transmembrane region" description="Helical" evidence="7">
    <location>
        <begin position="381"/>
        <end position="404"/>
    </location>
</feature>
<dbReference type="PANTHER" id="PTHR21347">
    <property type="entry name" value="CLEFT LIP AND PALATE ASSOCIATED TRANSMEMBRANE PROTEIN-RELATED"/>
    <property type="match status" value="1"/>
</dbReference>
<keyword evidence="4 7" id="KW-1133">Transmembrane helix</keyword>
<feature type="compositionally biased region" description="Low complexity" evidence="6">
    <location>
        <begin position="652"/>
        <end position="661"/>
    </location>
</feature>
<organism evidence="8">
    <name type="scientific">Compsopogon caeruleus</name>
    <dbReference type="NCBI Taxonomy" id="31354"/>
    <lineage>
        <taxon>Eukaryota</taxon>
        <taxon>Rhodophyta</taxon>
        <taxon>Compsopogonophyceae</taxon>
        <taxon>Compsopogonales</taxon>
        <taxon>Compsopogonaceae</taxon>
        <taxon>Compsopogon</taxon>
    </lineage>
</organism>
<accession>A0A7S1T9J7</accession>
<evidence type="ECO:0000256" key="3">
    <source>
        <dbReference type="ARBA" id="ARBA00022692"/>
    </source>
</evidence>
<dbReference type="Pfam" id="PF05602">
    <property type="entry name" value="CLPTM1"/>
    <property type="match status" value="1"/>
</dbReference>
<feature type="transmembrane region" description="Helical" evidence="7">
    <location>
        <begin position="20"/>
        <end position="38"/>
    </location>
</feature>
<dbReference type="GO" id="GO:0016020">
    <property type="term" value="C:membrane"/>
    <property type="evidence" value="ECO:0007669"/>
    <property type="project" value="UniProtKB-SubCell"/>
</dbReference>
<dbReference type="InterPro" id="IPR008429">
    <property type="entry name" value="CLPTM1"/>
</dbReference>
<feature type="region of interest" description="Disordered" evidence="6">
    <location>
        <begin position="634"/>
        <end position="672"/>
    </location>
</feature>